<feature type="signal peptide" evidence="4">
    <location>
        <begin position="1"/>
        <end position="21"/>
    </location>
</feature>
<evidence type="ECO:0008006" key="7">
    <source>
        <dbReference type="Google" id="ProtNLM"/>
    </source>
</evidence>
<evidence type="ECO:0000256" key="1">
    <source>
        <dbReference type="ARBA" id="ARBA00022737"/>
    </source>
</evidence>
<dbReference type="PROSITE" id="PS50088">
    <property type="entry name" value="ANK_REPEAT"/>
    <property type="match status" value="3"/>
</dbReference>
<dbReference type="SUPFAM" id="SSF48403">
    <property type="entry name" value="Ankyrin repeat"/>
    <property type="match status" value="1"/>
</dbReference>
<feature type="repeat" description="ANK" evidence="3">
    <location>
        <begin position="158"/>
        <end position="190"/>
    </location>
</feature>
<gene>
    <name evidence="5" type="ORF">F9K24_00795</name>
</gene>
<evidence type="ECO:0000313" key="5">
    <source>
        <dbReference type="EMBL" id="KAB2935297.1"/>
    </source>
</evidence>
<feature type="repeat" description="ANK" evidence="3">
    <location>
        <begin position="222"/>
        <end position="254"/>
    </location>
</feature>
<dbReference type="Gene3D" id="1.25.40.20">
    <property type="entry name" value="Ankyrin repeat-containing domain"/>
    <property type="match status" value="2"/>
</dbReference>
<dbReference type="InterPro" id="IPR036770">
    <property type="entry name" value="Ankyrin_rpt-contain_sf"/>
</dbReference>
<name>A0A833H4R1_9LEPT</name>
<evidence type="ECO:0000256" key="4">
    <source>
        <dbReference type="SAM" id="SignalP"/>
    </source>
</evidence>
<dbReference type="PANTHER" id="PTHR24173">
    <property type="entry name" value="ANKYRIN REPEAT CONTAINING"/>
    <property type="match status" value="1"/>
</dbReference>
<proteinExistence type="predicted"/>
<evidence type="ECO:0000256" key="2">
    <source>
        <dbReference type="ARBA" id="ARBA00023043"/>
    </source>
</evidence>
<dbReference type="AlphaFoldDB" id="A0A833H4R1"/>
<dbReference type="InterPro" id="IPR002110">
    <property type="entry name" value="Ankyrin_rpt"/>
</dbReference>
<keyword evidence="2 3" id="KW-0040">ANK repeat</keyword>
<sequence length="279" mass="30672">MLVRISLFFFLIALPFQTSEANDSELTCFSGGEQGVLDYLEKGGDPNSIYSSGESCLMYAILIESNQAVRALLAHNADVHYVMPQTGQDALFTAIAIKNREIVQQLVDHGAKPDRLLRIEGWGHITALHLAVVVQDAEIVSFLLDKGVDPDIADGQFNRGRPLHIAVEVRNEKIIGLLLKRGASPDFHSGEYLRAALLRKCLPCLIALLDNGADVNAAESESGQTILHYAVSFDDPALLDLLIRYGADPHARDRSGRNALEIAISKGKMHSLKYLQERE</sequence>
<feature type="repeat" description="ANK" evidence="3">
    <location>
        <begin position="123"/>
        <end position="155"/>
    </location>
</feature>
<keyword evidence="1" id="KW-0677">Repeat</keyword>
<accession>A0A833H4R1</accession>
<dbReference type="PROSITE" id="PS50297">
    <property type="entry name" value="ANK_REP_REGION"/>
    <property type="match status" value="3"/>
</dbReference>
<keyword evidence="4" id="KW-0732">Signal</keyword>
<protein>
    <recommendedName>
        <fullName evidence="7">Ankyrin repeat domain-containing protein</fullName>
    </recommendedName>
</protein>
<evidence type="ECO:0000256" key="3">
    <source>
        <dbReference type="PROSITE-ProRule" id="PRU00023"/>
    </source>
</evidence>
<dbReference type="Pfam" id="PF12796">
    <property type="entry name" value="Ank_2"/>
    <property type="match status" value="3"/>
</dbReference>
<comment type="caution">
    <text evidence="5">The sequence shown here is derived from an EMBL/GenBank/DDBJ whole genome shotgun (WGS) entry which is preliminary data.</text>
</comment>
<evidence type="ECO:0000313" key="6">
    <source>
        <dbReference type="Proteomes" id="UP000460298"/>
    </source>
</evidence>
<dbReference type="Proteomes" id="UP000460298">
    <property type="component" value="Unassembled WGS sequence"/>
</dbReference>
<organism evidence="5 6">
    <name type="scientific">Leptonema illini</name>
    <dbReference type="NCBI Taxonomy" id="183"/>
    <lineage>
        <taxon>Bacteria</taxon>
        <taxon>Pseudomonadati</taxon>
        <taxon>Spirochaetota</taxon>
        <taxon>Spirochaetia</taxon>
        <taxon>Leptospirales</taxon>
        <taxon>Leptospiraceae</taxon>
        <taxon>Leptonema</taxon>
    </lineage>
</organism>
<dbReference type="PANTHER" id="PTHR24173:SF83">
    <property type="entry name" value="SOCS BOX DOMAIN-CONTAINING PROTEIN"/>
    <property type="match status" value="1"/>
</dbReference>
<reference evidence="5 6" key="1">
    <citation type="submission" date="2019-10" db="EMBL/GenBank/DDBJ databases">
        <title>Extracellular Electron Transfer in a Candidatus Methanoperedens spp. Enrichment Culture.</title>
        <authorList>
            <person name="Berger S."/>
            <person name="Rangel Shaw D."/>
            <person name="Berben T."/>
            <person name="In 'T Zandt M."/>
            <person name="Frank J."/>
            <person name="Reimann J."/>
            <person name="Jetten M.S.M."/>
            <person name="Welte C.U."/>
        </authorList>
    </citation>
    <scope>NUCLEOTIDE SEQUENCE [LARGE SCALE GENOMIC DNA]</scope>
    <source>
        <strain evidence="5">SB12</strain>
    </source>
</reference>
<dbReference type="EMBL" id="WBUI01000001">
    <property type="protein sequence ID" value="KAB2935297.1"/>
    <property type="molecule type" value="Genomic_DNA"/>
</dbReference>
<feature type="chain" id="PRO_5032281099" description="Ankyrin repeat domain-containing protein" evidence="4">
    <location>
        <begin position="22"/>
        <end position="279"/>
    </location>
</feature>
<dbReference type="SMART" id="SM00248">
    <property type="entry name" value="ANK"/>
    <property type="match status" value="6"/>
</dbReference>